<evidence type="ECO:0000313" key="2">
    <source>
        <dbReference type="Proteomes" id="UP001596154"/>
    </source>
</evidence>
<sequence length="321" mass="35966">MPENTMDATVDGEDLVRWISDVPALVMRLDTWHTPEHFRTDLSVDSLQLLEEAIVFTYAPEETDDSQDWLQGAMAYLGEALMHIGGGRWGWSRAGHPVVLPDTELGMDPLDPLNLINAAHERSDVGVFEEAAGRLRAAVAARREKDPVWKPTKEATPGLDPWEPEEPHPWLVRWLGVRKAGFDAWAAETGSSTTVWDFTPGSLDLLGRLVIERYETRENLQTREDDSFVQGAIWYVGEIAVRHRAGVWEYREPGAGTSPDDPYSGKPFVNQPTVRDGGADVPMDAVKVTLDEGDETVLRERLDWYKDPGEAEDAPVIYRYG</sequence>
<comment type="caution">
    <text evidence="1">The sequence shown here is derived from an EMBL/GenBank/DDBJ whole genome shotgun (WGS) entry which is preliminary data.</text>
</comment>
<name>A0ABW0V0N4_9ACTN</name>
<accession>A0ABW0V0N4</accession>
<keyword evidence="2" id="KW-1185">Reference proteome</keyword>
<protein>
    <submittedName>
        <fullName evidence="1">Uncharacterized protein</fullName>
    </submittedName>
</protein>
<evidence type="ECO:0000313" key="1">
    <source>
        <dbReference type="EMBL" id="MFC5639403.1"/>
    </source>
</evidence>
<dbReference type="Proteomes" id="UP001596154">
    <property type="component" value="Unassembled WGS sequence"/>
</dbReference>
<dbReference type="EMBL" id="JBHSNY010000021">
    <property type="protein sequence ID" value="MFC5639403.1"/>
    <property type="molecule type" value="Genomic_DNA"/>
</dbReference>
<reference evidence="2" key="1">
    <citation type="journal article" date="2019" name="Int. J. Syst. Evol. Microbiol.">
        <title>The Global Catalogue of Microorganisms (GCM) 10K type strain sequencing project: providing services to taxonomists for standard genome sequencing and annotation.</title>
        <authorList>
            <consortium name="The Broad Institute Genomics Platform"/>
            <consortium name="The Broad Institute Genome Sequencing Center for Infectious Disease"/>
            <person name="Wu L."/>
            <person name="Ma J."/>
        </authorList>
    </citation>
    <scope>NUCLEOTIDE SEQUENCE [LARGE SCALE GENOMIC DNA]</scope>
    <source>
        <strain evidence="2">CGMCC 4.7248</strain>
    </source>
</reference>
<dbReference type="RefSeq" id="WP_381031372.1">
    <property type="nucleotide sequence ID" value="NZ_JBHSNY010000021.1"/>
</dbReference>
<gene>
    <name evidence="1" type="ORF">ACFPZJ_37905</name>
</gene>
<proteinExistence type="predicted"/>
<organism evidence="1 2">
    <name type="scientific">Streptomyces bullii</name>
    <dbReference type="NCBI Taxonomy" id="349910"/>
    <lineage>
        <taxon>Bacteria</taxon>
        <taxon>Bacillati</taxon>
        <taxon>Actinomycetota</taxon>
        <taxon>Actinomycetes</taxon>
        <taxon>Kitasatosporales</taxon>
        <taxon>Streptomycetaceae</taxon>
        <taxon>Streptomyces</taxon>
    </lineage>
</organism>